<proteinExistence type="predicted"/>
<dbReference type="AlphaFoldDB" id="A0AAV4G383"/>
<dbReference type="Proteomes" id="UP000762676">
    <property type="component" value="Unassembled WGS sequence"/>
</dbReference>
<keyword evidence="3" id="KW-1185">Reference proteome</keyword>
<accession>A0AAV4G383</accession>
<comment type="caution">
    <text evidence="2">The sequence shown here is derived from an EMBL/GenBank/DDBJ whole genome shotgun (WGS) entry which is preliminary data.</text>
</comment>
<evidence type="ECO:0000313" key="3">
    <source>
        <dbReference type="Proteomes" id="UP000762676"/>
    </source>
</evidence>
<evidence type="ECO:0000256" key="1">
    <source>
        <dbReference type="SAM" id="MobiDB-lite"/>
    </source>
</evidence>
<name>A0AAV4G383_9GAST</name>
<feature type="compositionally biased region" description="Pro residues" evidence="1">
    <location>
        <begin position="111"/>
        <end position="131"/>
    </location>
</feature>
<sequence>MYKKKLYFLTLENSPPKGANLPYRPKPLLSPLYIPGNQGFTVPASVASLPGQEQLSKGFPAPPVPMAHAIPMLPSAQNIVPGSLVPINGLGPAALPALGPPLGTALGPALWPSPLPPPPPHQQQPQPPQPPHCLTSLDISVISVLRYSASLDITVISVLCYSASLDISVISVLRYSAS</sequence>
<reference evidence="2 3" key="1">
    <citation type="journal article" date="2021" name="Elife">
        <title>Chloroplast acquisition without the gene transfer in kleptoplastic sea slugs, Plakobranchus ocellatus.</title>
        <authorList>
            <person name="Maeda T."/>
            <person name="Takahashi S."/>
            <person name="Yoshida T."/>
            <person name="Shimamura S."/>
            <person name="Takaki Y."/>
            <person name="Nagai Y."/>
            <person name="Toyoda A."/>
            <person name="Suzuki Y."/>
            <person name="Arimoto A."/>
            <person name="Ishii H."/>
            <person name="Satoh N."/>
            <person name="Nishiyama T."/>
            <person name="Hasebe M."/>
            <person name="Maruyama T."/>
            <person name="Minagawa J."/>
            <person name="Obokata J."/>
            <person name="Shigenobu S."/>
        </authorList>
    </citation>
    <scope>NUCLEOTIDE SEQUENCE [LARGE SCALE GENOMIC DNA]</scope>
</reference>
<dbReference type="EMBL" id="BMAT01008190">
    <property type="protein sequence ID" value="GFR79964.1"/>
    <property type="molecule type" value="Genomic_DNA"/>
</dbReference>
<gene>
    <name evidence="2" type="ORF">ElyMa_004035200</name>
</gene>
<evidence type="ECO:0000313" key="2">
    <source>
        <dbReference type="EMBL" id="GFR79964.1"/>
    </source>
</evidence>
<feature type="region of interest" description="Disordered" evidence="1">
    <location>
        <begin position="109"/>
        <end position="132"/>
    </location>
</feature>
<organism evidence="2 3">
    <name type="scientific">Elysia marginata</name>
    <dbReference type="NCBI Taxonomy" id="1093978"/>
    <lineage>
        <taxon>Eukaryota</taxon>
        <taxon>Metazoa</taxon>
        <taxon>Spiralia</taxon>
        <taxon>Lophotrochozoa</taxon>
        <taxon>Mollusca</taxon>
        <taxon>Gastropoda</taxon>
        <taxon>Heterobranchia</taxon>
        <taxon>Euthyneura</taxon>
        <taxon>Panpulmonata</taxon>
        <taxon>Sacoglossa</taxon>
        <taxon>Placobranchoidea</taxon>
        <taxon>Plakobranchidae</taxon>
        <taxon>Elysia</taxon>
    </lineage>
</organism>
<protein>
    <submittedName>
        <fullName evidence="2">Uncharacterized protein</fullName>
    </submittedName>
</protein>